<feature type="domain" description="Expansin-like EG45" evidence="5">
    <location>
        <begin position="75"/>
        <end position="139"/>
    </location>
</feature>
<dbReference type="EMBL" id="BBXM02000008">
    <property type="protein sequence ID" value="GIC93703.1"/>
    <property type="molecule type" value="Genomic_DNA"/>
</dbReference>
<evidence type="ECO:0000313" key="7">
    <source>
        <dbReference type="EMBL" id="GIC93703.1"/>
    </source>
</evidence>
<reference evidence="7" key="1">
    <citation type="journal article" date="2015" name="Genome Announc.">
        <title>Draft Genome Sequence of the Pathogenic Filamentous Fungus Aspergillus udagawae Strain IFM 46973T.</title>
        <authorList>
            <person name="Kusuya Y."/>
            <person name="Takahashi-Nakaguchi A."/>
            <person name="Takahashi H."/>
            <person name="Yaguchi T."/>
        </authorList>
    </citation>
    <scope>NUCLEOTIDE SEQUENCE</scope>
    <source>
        <strain evidence="7">IFM 46973</strain>
    </source>
</reference>
<evidence type="ECO:0000259" key="5">
    <source>
        <dbReference type="PROSITE" id="PS50842"/>
    </source>
</evidence>
<sequence>MARCLGFSLSGHNYGMVLLYDIPAMTNQRASATMTGRKELVAVEHHPVDTLGSNGVYTAAGSQALFDTAGASWCGAGCGKCYNLTSTGNTPCSGCGTGGAAGESIIVMVTNLCPYNGNQQWCPQVGATNNYGYSYHFDIMAQSEVFGDNVVVNFEPVACPGQATSDWETCVCYGKTATDETPVGMTAGGSNPPPPSTTTTKTTTTKTTTTTTTGGATQTLYGQCGGSGWSGPTACASGATCKVLNPYYSQCLS</sequence>
<dbReference type="InterPro" id="IPR036908">
    <property type="entry name" value="RlpA-like_sf"/>
</dbReference>
<accession>A0A8E0V3K5</accession>
<dbReference type="PROSITE" id="PS51164">
    <property type="entry name" value="CBM1_2"/>
    <property type="match status" value="1"/>
</dbReference>
<dbReference type="InterPro" id="IPR007112">
    <property type="entry name" value="Expansin/allergen_DPBB_dom"/>
</dbReference>
<comment type="subcellular location">
    <subcellularLocation>
        <location evidence="1">Secreted</location>
    </subcellularLocation>
</comment>
<dbReference type="InterPro" id="IPR000254">
    <property type="entry name" value="CBD"/>
</dbReference>
<dbReference type="Gene3D" id="2.40.40.10">
    <property type="entry name" value="RlpA-like domain"/>
    <property type="match status" value="1"/>
</dbReference>
<dbReference type="PROSITE" id="PS50842">
    <property type="entry name" value="EXPANSIN_EG45"/>
    <property type="match status" value="1"/>
</dbReference>
<evidence type="ECO:0000256" key="1">
    <source>
        <dbReference type="ARBA" id="ARBA00004613"/>
    </source>
</evidence>
<keyword evidence="3" id="KW-0732">Signal</keyword>
<dbReference type="CDD" id="cd22278">
    <property type="entry name" value="DPBB_GH45_endoglucanase"/>
    <property type="match status" value="1"/>
</dbReference>
<reference evidence="7" key="2">
    <citation type="submission" date="2021-01" db="EMBL/GenBank/DDBJ databases">
        <title>Pan-genome distribution and transcriptional activeness of fungal secondary metabolism genes in Aspergillus section Fumigati.</title>
        <authorList>
            <person name="Takahashi H."/>
            <person name="Umemura M."/>
            <person name="Ninomiya A."/>
            <person name="Kusuya Y."/>
            <person name="Urayama S."/>
            <person name="Shimizu M."/>
            <person name="Watanabe A."/>
            <person name="Kamei K."/>
            <person name="Yaguchi T."/>
            <person name="Hagiwara D."/>
        </authorList>
    </citation>
    <scope>NUCLEOTIDE SEQUENCE</scope>
    <source>
        <strain evidence="7">IFM 46973</strain>
    </source>
</reference>
<feature type="domain" description="CBM1" evidence="6">
    <location>
        <begin position="216"/>
        <end position="252"/>
    </location>
</feature>
<dbReference type="SUPFAM" id="SSF57180">
    <property type="entry name" value="Cellulose-binding domain"/>
    <property type="match status" value="1"/>
</dbReference>
<proteinExistence type="predicted"/>
<feature type="region of interest" description="Disordered" evidence="4">
    <location>
        <begin position="183"/>
        <end position="212"/>
    </location>
</feature>
<dbReference type="Pfam" id="PF22514">
    <property type="entry name" value="EXPB1_D1"/>
    <property type="match status" value="1"/>
</dbReference>
<dbReference type="RefSeq" id="XP_043150969.1">
    <property type="nucleotide sequence ID" value="XM_043295034.1"/>
</dbReference>
<protein>
    <submittedName>
        <fullName evidence="7">Endoglucanase-5</fullName>
    </submittedName>
</protein>
<evidence type="ECO:0000259" key="6">
    <source>
        <dbReference type="PROSITE" id="PS51164"/>
    </source>
</evidence>
<dbReference type="Proteomes" id="UP000036893">
    <property type="component" value="Unassembled WGS sequence"/>
</dbReference>
<dbReference type="PROSITE" id="PS00562">
    <property type="entry name" value="CBM1_1"/>
    <property type="match status" value="1"/>
</dbReference>
<evidence type="ECO:0000313" key="8">
    <source>
        <dbReference type="Proteomes" id="UP000036893"/>
    </source>
</evidence>
<dbReference type="SMART" id="SM00236">
    <property type="entry name" value="fCBD"/>
    <property type="match status" value="1"/>
</dbReference>
<organism evidence="7 8">
    <name type="scientific">Aspergillus udagawae</name>
    <dbReference type="NCBI Taxonomy" id="91492"/>
    <lineage>
        <taxon>Eukaryota</taxon>
        <taxon>Fungi</taxon>
        <taxon>Dikarya</taxon>
        <taxon>Ascomycota</taxon>
        <taxon>Pezizomycotina</taxon>
        <taxon>Eurotiomycetes</taxon>
        <taxon>Eurotiomycetidae</taxon>
        <taxon>Eurotiales</taxon>
        <taxon>Aspergillaceae</taxon>
        <taxon>Aspergillus</taxon>
        <taxon>Aspergillus subgen. Fumigati</taxon>
    </lineage>
</organism>
<dbReference type="SUPFAM" id="SSF50685">
    <property type="entry name" value="Barwin-like endoglucanases"/>
    <property type="match status" value="1"/>
</dbReference>
<evidence type="ECO:0000256" key="3">
    <source>
        <dbReference type="ARBA" id="ARBA00022729"/>
    </source>
</evidence>
<dbReference type="InterPro" id="IPR035971">
    <property type="entry name" value="CBD_sf"/>
</dbReference>
<feature type="compositionally biased region" description="Low complexity" evidence="4">
    <location>
        <begin position="197"/>
        <end position="212"/>
    </location>
</feature>
<evidence type="ECO:0000256" key="2">
    <source>
        <dbReference type="ARBA" id="ARBA00022525"/>
    </source>
</evidence>
<keyword evidence="2" id="KW-0964">Secreted</keyword>
<dbReference type="GeneID" id="66997668"/>
<evidence type="ECO:0000256" key="4">
    <source>
        <dbReference type="SAM" id="MobiDB-lite"/>
    </source>
</evidence>
<dbReference type="GO" id="GO:0030248">
    <property type="term" value="F:cellulose binding"/>
    <property type="evidence" value="ECO:0007669"/>
    <property type="project" value="InterPro"/>
</dbReference>
<comment type="caution">
    <text evidence="7">The sequence shown here is derived from an EMBL/GenBank/DDBJ whole genome shotgun (WGS) entry which is preliminary data.</text>
</comment>
<dbReference type="GO" id="GO:0005975">
    <property type="term" value="P:carbohydrate metabolic process"/>
    <property type="evidence" value="ECO:0007669"/>
    <property type="project" value="InterPro"/>
</dbReference>
<dbReference type="AlphaFoldDB" id="A0A8E0V3K5"/>
<name>A0A8E0V3K5_9EURO</name>
<dbReference type="GO" id="GO:0005576">
    <property type="term" value="C:extracellular region"/>
    <property type="evidence" value="ECO:0007669"/>
    <property type="project" value="UniProtKB-SubCell"/>
</dbReference>
<gene>
    <name evidence="7" type="ORF">Aud_010191</name>
</gene>
<dbReference type="Pfam" id="PF00734">
    <property type="entry name" value="CBM_1"/>
    <property type="match status" value="1"/>
</dbReference>